<evidence type="ECO:0000256" key="5">
    <source>
        <dbReference type="ARBA" id="ARBA00023002"/>
    </source>
</evidence>
<evidence type="ECO:0000256" key="4">
    <source>
        <dbReference type="ARBA" id="ARBA00022857"/>
    </source>
</evidence>
<dbReference type="SUPFAM" id="SSF51395">
    <property type="entry name" value="FMN-linked oxidoreductases"/>
    <property type="match status" value="1"/>
</dbReference>
<sequence length="350" mass="39683">MLYSHEKIRGVTLKNRIVMSPMCMYSSHDGFVSDWHMVHLGSRAVGGAGLIFLEATAVEPRGRISPSDLGIWKDEHIEGLRNIVNFCHNFGAKVGIQLAHAGRKAEDYNPWERESVKIKGSKDAIAPSPLQFGNNWHIPKEMNKKDIEEVQNSFVNAAKRAVEAGFDIIEIHAAHGYLIHEFLSLISNHRTDEYGGSLENRERFLLEVVKKVRNVIPESMPLFVRLSCVDHVEDGWTLEDSIHLAKRLKEEGCDVIDCSSGGILESEVVNAYPGFQVPYSEKIKREAKIKTMTVGLIKSYYQAEEIISNNRADLVAIGREFLKDPYLPIRWALSNNIKIQIPKQYLRGWF</sequence>
<evidence type="ECO:0000313" key="8">
    <source>
        <dbReference type="Proteomes" id="UP000001369"/>
    </source>
</evidence>
<dbReference type="KEGG" id="saf:SULAZ_1266"/>
<dbReference type="PANTHER" id="PTHR43303:SF4">
    <property type="entry name" value="NADPH DEHYDROGENASE C23G7.10C-RELATED"/>
    <property type="match status" value="1"/>
</dbReference>
<organism evidence="7 8">
    <name type="scientific">Sulfurihydrogenibium azorense (strain DSM 15241 / OCM 825 / Az-Fu1)</name>
    <dbReference type="NCBI Taxonomy" id="204536"/>
    <lineage>
        <taxon>Bacteria</taxon>
        <taxon>Pseudomonadati</taxon>
        <taxon>Aquificota</taxon>
        <taxon>Aquificia</taxon>
        <taxon>Aquificales</taxon>
        <taxon>Hydrogenothermaceae</taxon>
        <taxon>Sulfurihydrogenibium</taxon>
    </lineage>
</organism>
<comment type="cofactor">
    <cofactor evidence="1">
        <name>FMN</name>
        <dbReference type="ChEBI" id="CHEBI:58210"/>
    </cofactor>
</comment>
<name>C1DVU8_SULAA</name>
<keyword evidence="3" id="KW-0288">FMN</keyword>
<dbReference type="EMBL" id="CP001229">
    <property type="protein sequence ID" value="ACN98376.1"/>
    <property type="molecule type" value="Genomic_DNA"/>
</dbReference>
<dbReference type="OrthoDB" id="9772736at2"/>
<reference evidence="7 8" key="1">
    <citation type="journal article" date="2009" name="J. Bacteriol.">
        <title>Complete and draft genome sequences of six members of the Aquificales.</title>
        <authorList>
            <person name="Reysenbach A.L."/>
            <person name="Hamamura N."/>
            <person name="Podar M."/>
            <person name="Griffiths E."/>
            <person name="Ferreira S."/>
            <person name="Hochstein R."/>
            <person name="Heidelberg J."/>
            <person name="Johnson J."/>
            <person name="Mead D."/>
            <person name="Pohorille A."/>
            <person name="Sarmiento M."/>
            <person name="Schweighofer K."/>
            <person name="Seshadri R."/>
            <person name="Voytek M.A."/>
        </authorList>
    </citation>
    <scope>NUCLEOTIDE SEQUENCE [LARGE SCALE GENOMIC DNA]</scope>
    <source>
        <strain evidence="8">Az-Fu1 / DSM 15241 / OCM 825</strain>
    </source>
</reference>
<dbReference type="CDD" id="cd02932">
    <property type="entry name" value="OYE_YqiM_FMN"/>
    <property type="match status" value="1"/>
</dbReference>
<dbReference type="Pfam" id="PF00724">
    <property type="entry name" value="Oxidored_FMN"/>
    <property type="match status" value="1"/>
</dbReference>
<keyword evidence="8" id="KW-1185">Reference proteome</keyword>
<accession>C1DVU8</accession>
<protein>
    <submittedName>
        <fullName evidence="7">NADPH dehydrogenase (Xenobiotic reductase)</fullName>
        <ecNumber evidence="7">1.6.99.1</ecNumber>
    </submittedName>
</protein>
<proteinExistence type="predicted"/>
<dbReference type="EC" id="1.6.99.1" evidence="7"/>
<evidence type="ECO:0000259" key="6">
    <source>
        <dbReference type="Pfam" id="PF00724"/>
    </source>
</evidence>
<evidence type="ECO:0000256" key="1">
    <source>
        <dbReference type="ARBA" id="ARBA00001917"/>
    </source>
</evidence>
<dbReference type="STRING" id="204536.SULAZ_1266"/>
<dbReference type="GO" id="GO:0003959">
    <property type="term" value="F:NADPH dehydrogenase activity"/>
    <property type="evidence" value="ECO:0007669"/>
    <property type="project" value="UniProtKB-EC"/>
</dbReference>
<dbReference type="Gene3D" id="3.20.20.70">
    <property type="entry name" value="Aldolase class I"/>
    <property type="match status" value="1"/>
</dbReference>
<dbReference type="RefSeq" id="WP_012673701.1">
    <property type="nucleotide sequence ID" value="NC_012438.1"/>
</dbReference>
<feature type="domain" description="NADH:flavin oxidoreductase/NADH oxidase N-terminal" evidence="6">
    <location>
        <begin position="7"/>
        <end position="330"/>
    </location>
</feature>
<keyword evidence="4" id="KW-0521">NADP</keyword>
<keyword evidence="5 7" id="KW-0560">Oxidoreductase</keyword>
<dbReference type="InterPro" id="IPR001155">
    <property type="entry name" value="OxRdtase_FMN_N"/>
</dbReference>
<evidence type="ECO:0000313" key="7">
    <source>
        <dbReference type="EMBL" id="ACN98376.1"/>
    </source>
</evidence>
<dbReference type="PANTHER" id="PTHR43303">
    <property type="entry name" value="NADPH DEHYDROGENASE C23G7.10C-RELATED"/>
    <property type="match status" value="1"/>
</dbReference>
<dbReference type="InterPro" id="IPR013785">
    <property type="entry name" value="Aldolase_TIM"/>
</dbReference>
<gene>
    <name evidence="7" type="ordered locus">SULAZ_1266</name>
</gene>
<evidence type="ECO:0000256" key="3">
    <source>
        <dbReference type="ARBA" id="ARBA00022643"/>
    </source>
</evidence>
<dbReference type="Proteomes" id="UP000001369">
    <property type="component" value="Chromosome"/>
</dbReference>
<dbReference type="InterPro" id="IPR044152">
    <property type="entry name" value="YqjM-like"/>
</dbReference>
<keyword evidence="2" id="KW-0285">Flavoprotein</keyword>
<evidence type="ECO:0000256" key="2">
    <source>
        <dbReference type="ARBA" id="ARBA00022630"/>
    </source>
</evidence>
<dbReference type="GO" id="GO:0010181">
    <property type="term" value="F:FMN binding"/>
    <property type="evidence" value="ECO:0007669"/>
    <property type="project" value="InterPro"/>
</dbReference>
<dbReference type="GO" id="GO:0050661">
    <property type="term" value="F:NADP binding"/>
    <property type="evidence" value="ECO:0007669"/>
    <property type="project" value="InterPro"/>
</dbReference>
<dbReference type="eggNOG" id="COG1902">
    <property type="taxonomic scope" value="Bacteria"/>
</dbReference>
<dbReference type="NCBIfam" id="NF010047">
    <property type="entry name" value="PRK13523.1"/>
    <property type="match status" value="1"/>
</dbReference>
<dbReference type="AlphaFoldDB" id="C1DVU8"/>
<dbReference type="HOGENOM" id="CLU_012153_2_0_0"/>